<evidence type="ECO:0000259" key="1">
    <source>
        <dbReference type="SMART" id="SM00775"/>
    </source>
</evidence>
<sequence length="272" mass="30395">MIAMLNDNITVSLGLRYGQNEAVFSVTTAYQGTTVARCHIYLWRYDDRVVVSDIDGTITKSDVLGHILPIIGNDWAQSGVAQLFTQIQDNGYKMLYLSARAIGQAAITRDYLRSIKQGDVTLPDGPLLLNPTSLMSALHREVIEKKPEEFKIACLRDIQTLFPSNPFYAGYGNKINDVWAYRAVEIAIPRIFTINHKGELRHALTNTFQSSYTSLVELAEFIFPAYKIGCLMSTCADTTDGFNDFEFWRSPVAELPGVAEDDLLKLSNDPPV</sequence>
<dbReference type="GO" id="GO:0008195">
    <property type="term" value="F:phosphatidate phosphatase activity"/>
    <property type="evidence" value="ECO:0007669"/>
    <property type="project" value="TreeGrafter"/>
</dbReference>
<dbReference type="GO" id="GO:0032869">
    <property type="term" value="P:cellular response to insulin stimulus"/>
    <property type="evidence" value="ECO:0007669"/>
    <property type="project" value="TreeGrafter"/>
</dbReference>
<name>A0A8J2MAE1_9HEXA</name>
<evidence type="ECO:0000313" key="3">
    <source>
        <dbReference type="Proteomes" id="UP000708208"/>
    </source>
</evidence>
<dbReference type="AlphaFoldDB" id="A0A8J2MAE1"/>
<dbReference type="EMBL" id="CAJVCH010570438">
    <property type="protein sequence ID" value="CAG7834935.1"/>
    <property type="molecule type" value="Genomic_DNA"/>
</dbReference>
<dbReference type="OrthoDB" id="4567at2759"/>
<organism evidence="2 3">
    <name type="scientific">Allacma fusca</name>
    <dbReference type="NCBI Taxonomy" id="39272"/>
    <lineage>
        <taxon>Eukaryota</taxon>
        <taxon>Metazoa</taxon>
        <taxon>Ecdysozoa</taxon>
        <taxon>Arthropoda</taxon>
        <taxon>Hexapoda</taxon>
        <taxon>Collembola</taxon>
        <taxon>Symphypleona</taxon>
        <taxon>Sminthuridae</taxon>
        <taxon>Allacma</taxon>
    </lineage>
</organism>
<dbReference type="InterPro" id="IPR031315">
    <property type="entry name" value="LNS2/PITP"/>
</dbReference>
<dbReference type="GO" id="GO:0045944">
    <property type="term" value="P:positive regulation of transcription by RNA polymerase II"/>
    <property type="evidence" value="ECO:0007669"/>
    <property type="project" value="TreeGrafter"/>
</dbReference>
<feature type="domain" description="LNS2/PITP" evidence="1">
    <location>
        <begin position="49"/>
        <end position="203"/>
    </location>
</feature>
<dbReference type="Pfam" id="PF08235">
    <property type="entry name" value="LNS2"/>
    <property type="match status" value="1"/>
</dbReference>
<accession>A0A8J2MAE1</accession>
<reference evidence="2" key="1">
    <citation type="submission" date="2021-06" db="EMBL/GenBank/DDBJ databases">
        <authorList>
            <person name="Hodson N. C."/>
            <person name="Mongue J. A."/>
            <person name="Jaron S. K."/>
        </authorList>
    </citation>
    <scope>NUCLEOTIDE SEQUENCE</scope>
</reference>
<dbReference type="Proteomes" id="UP000708208">
    <property type="component" value="Unassembled WGS sequence"/>
</dbReference>
<dbReference type="GO" id="GO:0005634">
    <property type="term" value="C:nucleus"/>
    <property type="evidence" value="ECO:0007669"/>
    <property type="project" value="TreeGrafter"/>
</dbReference>
<dbReference type="GO" id="GO:0009062">
    <property type="term" value="P:fatty acid catabolic process"/>
    <property type="evidence" value="ECO:0007669"/>
    <property type="project" value="TreeGrafter"/>
</dbReference>
<dbReference type="InterPro" id="IPR026058">
    <property type="entry name" value="LIPIN"/>
</dbReference>
<protein>
    <recommendedName>
        <fullName evidence="1">LNS2/PITP domain-containing protein</fullName>
    </recommendedName>
</protein>
<dbReference type="InterPro" id="IPR013209">
    <property type="entry name" value="LNS2"/>
</dbReference>
<dbReference type="PANTHER" id="PTHR12181">
    <property type="entry name" value="LIPIN"/>
    <property type="match status" value="1"/>
</dbReference>
<gene>
    <name evidence="2" type="ORF">AFUS01_LOCUS44373</name>
</gene>
<keyword evidence="3" id="KW-1185">Reference proteome</keyword>
<dbReference type="GO" id="GO:0019432">
    <property type="term" value="P:triglyceride biosynthetic process"/>
    <property type="evidence" value="ECO:0007669"/>
    <property type="project" value="TreeGrafter"/>
</dbReference>
<proteinExistence type="predicted"/>
<dbReference type="SMART" id="SM00775">
    <property type="entry name" value="LNS2"/>
    <property type="match status" value="1"/>
</dbReference>
<evidence type="ECO:0000313" key="2">
    <source>
        <dbReference type="EMBL" id="CAG7834935.1"/>
    </source>
</evidence>
<dbReference type="GO" id="GO:0003713">
    <property type="term" value="F:transcription coactivator activity"/>
    <property type="evidence" value="ECO:0007669"/>
    <property type="project" value="TreeGrafter"/>
</dbReference>
<comment type="caution">
    <text evidence="2">The sequence shown here is derived from an EMBL/GenBank/DDBJ whole genome shotgun (WGS) entry which is preliminary data.</text>
</comment>
<dbReference type="PANTHER" id="PTHR12181:SF12">
    <property type="entry name" value="PHOSPHATIDATE PHOSPHATASE"/>
    <property type="match status" value="1"/>
</dbReference>